<feature type="region of interest" description="Disordered" evidence="1">
    <location>
        <begin position="1"/>
        <end position="90"/>
    </location>
</feature>
<gene>
    <name evidence="2" type="ORF">N305_05006</name>
</gene>
<feature type="non-terminal residue" evidence="2">
    <location>
        <position position="1"/>
    </location>
</feature>
<keyword evidence="3" id="KW-1185">Reference proteome</keyword>
<dbReference type="Proteomes" id="UP000053258">
    <property type="component" value="Unassembled WGS sequence"/>
</dbReference>
<protein>
    <submittedName>
        <fullName evidence="2">Uncharacterized protein</fullName>
    </submittedName>
</protein>
<name>A0A093PZB0_9PASS</name>
<organism evidence="2 3">
    <name type="scientific">Manacus vitellinus</name>
    <name type="common">golden-collared manakin</name>
    <dbReference type="NCBI Taxonomy" id="328815"/>
    <lineage>
        <taxon>Eukaryota</taxon>
        <taxon>Metazoa</taxon>
        <taxon>Chordata</taxon>
        <taxon>Craniata</taxon>
        <taxon>Vertebrata</taxon>
        <taxon>Euteleostomi</taxon>
        <taxon>Archelosauria</taxon>
        <taxon>Archosauria</taxon>
        <taxon>Dinosauria</taxon>
        <taxon>Saurischia</taxon>
        <taxon>Theropoda</taxon>
        <taxon>Coelurosauria</taxon>
        <taxon>Aves</taxon>
        <taxon>Neognathae</taxon>
        <taxon>Neoaves</taxon>
        <taxon>Telluraves</taxon>
        <taxon>Australaves</taxon>
        <taxon>Passeriformes</taxon>
        <taxon>Pipridae</taxon>
        <taxon>Manacus</taxon>
    </lineage>
</organism>
<evidence type="ECO:0000313" key="3">
    <source>
        <dbReference type="Proteomes" id="UP000053258"/>
    </source>
</evidence>
<accession>A0A093PZB0</accession>
<dbReference type="EMBL" id="KL671326">
    <property type="protein sequence ID" value="KFW81731.1"/>
    <property type="molecule type" value="Genomic_DNA"/>
</dbReference>
<feature type="non-terminal residue" evidence="2">
    <location>
        <position position="90"/>
    </location>
</feature>
<feature type="compositionally biased region" description="Pro residues" evidence="1">
    <location>
        <begin position="1"/>
        <end position="19"/>
    </location>
</feature>
<proteinExistence type="predicted"/>
<evidence type="ECO:0000313" key="2">
    <source>
        <dbReference type="EMBL" id="KFW81731.1"/>
    </source>
</evidence>
<dbReference type="AlphaFoldDB" id="A0A093PZB0"/>
<evidence type="ECO:0000256" key="1">
    <source>
        <dbReference type="SAM" id="MobiDB-lite"/>
    </source>
</evidence>
<sequence>VPVPPPRGAPRSPWRPPGSAPSFRPARPLHPPLLEQSTSARNRTQKNWDKETSPRGDSPLPALAGETLQHPAPSHPSETPLLRHGTRLNP</sequence>
<reference evidence="2 3" key="1">
    <citation type="submission" date="2014-06" db="EMBL/GenBank/DDBJ databases">
        <title>Genome evolution of avian class.</title>
        <authorList>
            <person name="Zhang G."/>
            <person name="Li C."/>
        </authorList>
    </citation>
    <scope>NUCLEOTIDE SEQUENCE [LARGE SCALE GENOMIC DNA]</scope>
    <source>
        <strain evidence="2">BGI_N305</strain>
    </source>
</reference>